<feature type="transmembrane region" description="Helical" evidence="13">
    <location>
        <begin position="181"/>
        <end position="200"/>
    </location>
</feature>
<protein>
    <recommendedName>
        <fullName evidence="3">very-long-chain 3-oxoacyl-CoA synthase</fullName>
        <ecNumber evidence="3">2.3.1.199</ecNumber>
    </recommendedName>
</protein>
<sequence>MVGIELGRVWVGGVMKMANSVIHFLQQWLVYHPTILKFSWNPPLTPFSSLPLLSLSLFCYISLTLLLPFLPLPPLTPRFLKPITSFHSLFLFSLSLLMSFSTMLTIFSLPLSILCFPPHTKPNGPLFFWAYIFYLSKFIELIDTLLIILSRNFRRLSFLHVYHHATVLIMCYLWLHTSQSLFPIALITNASVHVIMYAYYFLTALGIRPTWKRLVTDSQILQFVFSFVVSLIMLYYHFSGQGCSGIWGWCFNALFNASLLALFLDFHRKSYAQRNKDKLNVKTD</sequence>
<evidence type="ECO:0000256" key="5">
    <source>
        <dbReference type="ARBA" id="ARBA00022679"/>
    </source>
</evidence>
<dbReference type="Proteomes" id="UP000447434">
    <property type="component" value="Chromosome 18"/>
</dbReference>
<keyword evidence="8 13" id="KW-1133">Transmembrane helix</keyword>
<evidence type="ECO:0000256" key="7">
    <source>
        <dbReference type="ARBA" id="ARBA00022832"/>
    </source>
</evidence>
<feature type="transmembrane region" description="Helical" evidence="13">
    <location>
        <begin position="126"/>
        <end position="149"/>
    </location>
</feature>
<keyword evidence="10 13" id="KW-0472">Membrane</keyword>
<feature type="transmembrane region" description="Helical" evidence="13">
    <location>
        <begin position="50"/>
        <end position="70"/>
    </location>
</feature>
<dbReference type="GO" id="GO:0016874">
    <property type="term" value="F:ligase activity"/>
    <property type="evidence" value="ECO:0007669"/>
    <property type="project" value="UniProtKB-KW"/>
</dbReference>
<dbReference type="EC" id="2.3.1.199" evidence="3"/>
<dbReference type="EMBL" id="WOCE01000018">
    <property type="protein sequence ID" value="KAE9595107.1"/>
    <property type="molecule type" value="Genomic_DNA"/>
</dbReference>
<evidence type="ECO:0000256" key="1">
    <source>
        <dbReference type="ARBA" id="ARBA00004141"/>
    </source>
</evidence>
<comment type="similarity">
    <text evidence="2">Belongs to the ELO family.</text>
</comment>
<comment type="caution">
    <text evidence="14">The sequence shown here is derived from an EMBL/GenBank/DDBJ whole genome shotgun (WGS) entry which is preliminary data.</text>
</comment>
<evidence type="ECO:0000256" key="6">
    <source>
        <dbReference type="ARBA" id="ARBA00022692"/>
    </source>
</evidence>
<feature type="transmembrane region" description="Helical" evidence="13">
    <location>
        <begin position="244"/>
        <end position="264"/>
    </location>
</feature>
<dbReference type="AlphaFoldDB" id="A0A6A4P8H6"/>
<dbReference type="GO" id="GO:0042761">
    <property type="term" value="P:very long-chain fatty acid biosynthetic process"/>
    <property type="evidence" value="ECO:0007669"/>
    <property type="project" value="TreeGrafter"/>
</dbReference>
<dbReference type="Pfam" id="PF01151">
    <property type="entry name" value="ELO"/>
    <property type="match status" value="1"/>
</dbReference>
<evidence type="ECO:0000313" key="15">
    <source>
        <dbReference type="Proteomes" id="UP000447434"/>
    </source>
</evidence>
<dbReference type="OrthoDB" id="434092at2759"/>
<evidence type="ECO:0000256" key="3">
    <source>
        <dbReference type="ARBA" id="ARBA00012307"/>
    </source>
</evidence>
<keyword evidence="7" id="KW-0276">Fatty acid metabolism</keyword>
<dbReference type="GO" id="GO:0009922">
    <property type="term" value="F:fatty acid elongase activity"/>
    <property type="evidence" value="ECO:0007669"/>
    <property type="project" value="UniProtKB-EC"/>
</dbReference>
<name>A0A6A4P8H6_LUPAL</name>
<dbReference type="GO" id="GO:0005789">
    <property type="term" value="C:endoplasmic reticulum membrane"/>
    <property type="evidence" value="ECO:0007669"/>
    <property type="project" value="TreeGrafter"/>
</dbReference>
<dbReference type="PANTHER" id="PTHR11157">
    <property type="entry name" value="FATTY ACID ACYL TRANSFERASE-RELATED"/>
    <property type="match status" value="1"/>
</dbReference>
<dbReference type="GO" id="GO:0034625">
    <property type="term" value="P:fatty acid elongation, monounsaturated fatty acid"/>
    <property type="evidence" value="ECO:0007669"/>
    <property type="project" value="TreeGrafter"/>
</dbReference>
<feature type="transmembrane region" description="Helical" evidence="13">
    <location>
        <begin position="90"/>
        <end position="114"/>
    </location>
</feature>
<keyword evidence="11" id="KW-0275">Fatty acid biosynthesis</keyword>
<keyword evidence="6 13" id="KW-0812">Transmembrane</keyword>
<keyword evidence="5" id="KW-0808">Transferase</keyword>
<evidence type="ECO:0000313" key="14">
    <source>
        <dbReference type="EMBL" id="KAE9595107.1"/>
    </source>
</evidence>
<keyword evidence="9" id="KW-0443">Lipid metabolism</keyword>
<dbReference type="PANTHER" id="PTHR11157:SF134">
    <property type="entry name" value="ELONGATION OF FATTY ACIDS PROTEIN 1-RELATED"/>
    <property type="match status" value="1"/>
</dbReference>
<evidence type="ECO:0000256" key="8">
    <source>
        <dbReference type="ARBA" id="ARBA00022989"/>
    </source>
</evidence>
<comment type="catalytic activity">
    <reaction evidence="12">
        <text>a very-long-chain acyl-CoA + malonyl-CoA + H(+) = a very-long-chain 3-oxoacyl-CoA + CO2 + CoA</text>
        <dbReference type="Rhea" id="RHEA:32727"/>
        <dbReference type="ChEBI" id="CHEBI:15378"/>
        <dbReference type="ChEBI" id="CHEBI:16526"/>
        <dbReference type="ChEBI" id="CHEBI:57287"/>
        <dbReference type="ChEBI" id="CHEBI:57384"/>
        <dbReference type="ChEBI" id="CHEBI:90725"/>
        <dbReference type="ChEBI" id="CHEBI:90736"/>
        <dbReference type="EC" id="2.3.1.199"/>
    </reaction>
</comment>
<proteinExistence type="inferred from homology"/>
<dbReference type="PROSITE" id="PS01188">
    <property type="entry name" value="ELO"/>
    <property type="match status" value="1"/>
</dbReference>
<organism evidence="14 15">
    <name type="scientific">Lupinus albus</name>
    <name type="common">White lupine</name>
    <name type="synonym">Lupinus termis</name>
    <dbReference type="NCBI Taxonomy" id="3870"/>
    <lineage>
        <taxon>Eukaryota</taxon>
        <taxon>Viridiplantae</taxon>
        <taxon>Streptophyta</taxon>
        <taxon>Embryophyta</taxon>
        <taxon>Tracheophyta</taxon>
        <taxon>Spermatophyta</taxon>
        <taxon>Magnoliopsida</taxon>
        <taxon>eudicotyledons</taxon>
        <taxon>Gunneridae</taxon>
        <taxon>Pentapetalae</taxon>
        <taxon>rosids</taxon>
        <taxon>fabids</taxon>
        <taxon>Fabales</taxon>
        <taxon>Fabaceae</taxon>
        <taxon>Papilionoideae</taxon>
        <taxon>50 kb inversion clade</taxon>
        <taxon>genistoids sensu lato</taxon>
        <taxon>core genistoids</taxon>
        <taxon>Genisteae</taxon>
        <taxon>Lupinus</taxon>
    </lineage>
</organism>
<feature type="transmembrane region" description="Helical" evidence="13">
    <location>
        <begin position="220"/>
        <end position="238"/>
    </location>
</feature>
<dbReference type="GO" id="GO:0034626">
    <property type="term" value="P:fatty acid elongation, polyunsaturated fatty acid"/>
    <property type="evidence" value="ECO:0007669"/>
    <property type="project" value="TreeGrafter"/>
</dbReference>
<accession>A0A6A4P8H6</accession>
<reference evidence="15" key="1">
    <citation type="journal article" date="2020" name="Nat. Commun.">
        <title>Genome sequence of the cluster root forming white lupin.</title>
        <authorList>
            <person name="Hufnagel B."/>
            <person name="Marques A."/>
            <person name="Soriano A."/>
            <person name="Marques L."/>
            <person name="Divol F."/>
            <person name="Doumas P."/>
            <person name="Sallet E."/>
            <person name="Mancinotti D."/>
            <person name="Carrere S."/>
            <person name="Marande W."/>
            <person name="Arribat S."/>
            <person name="Keller J."/>
            <person name="Huneau C."/>
            <person name="Blein T."/>
            <person name="Aime D."/>
            <person name="Laguerre M."/>
            <person name="Taylor J."/>
            <person name="Schubert V."/>
            <person name="Nelson M."/>
            <person name="Geu-Flores F."/>
            <person name="Crespi M."/>
            <person name="Gallardo-Guerrero K."/>
            <person name="Delaux P.-M."/>
            <person name="Salse J."/>
            <person name="Berges H."/>
            <person name="Guyot R."/>
            <person name="Gouzy J."/>
            <person name="Peret B."/>
        </authorList>
    </citation>
    <scope>NUCLEOTIDE SEQUENCE [LARGE SCALE GENOMIC DNA]</scope>
    <source>
        <strain evidence="15">cv. Amiga</strain>
    </source>
</reference>
<keyword evidence="15" id="KW-1185">Reference proteome</keyword>
<dbReference type="InterPro" id="IPR002076">
    <property type="entry name" value="ELO_fam"/>
</dbReference>
<evidence type="ECO:0000256" key="10">
    <source>
        <dbReference type="ARBA" id="ARBA00023136"/>
    </source>
</evidence>
<evidence type="ECO:0000256" key="11">
    <source>
        <dbReference type="ARBA" id="ARBA00023160"/>
    </source>
</evidence>
<dbReference type="GO" id="GO:0019367">
    <property type="term" value="P:fatty acid elongation, saturated fatty acid"/>
    <property type="evidence" value="ECO:0007669"/>
    <property type="project" value="TreeGrafter"/>
</dbReference>
<keyword evidence="14" id="KW-0436">Ligase</keyword>
<evidence type="ECO:0000256" key="13">
    <source>
        <dbReference type="SAM" id="Phobius"/>
    </source>
</evidence>
<comment type="subcellular location">
    <subcellularLocation>
        <location evidence="1">Membrane</location>
        <topology evidence="1">Multi-pass membrane protein</topology>
    </subcellularLocation>
</comment>
<evidence type="ECO:0000256" key="4">
    <source>
        <dbReference type="ARBA" id="ARBA00022516"/>
    </source>
</evidence>
<keyword evidence="4" id="KW-0444">Lipid biosynthesis</keyword>
<evidence type="ECO:0000256" key="12">
    <source>
        <dbReference type="ARBA" id="ARBA00047375"/>
    </source>
</evidence>
<dbReference type="InterPro" id="IPR030457">
    <property type="entry name" value="ELO_CS"/>
</dbReference>
<gene>
    <name evidence="14" type="ORF">Lalb_Chr18g0060891</name>
</gene>
<evidence type="ECO:0000256" key="2">
    <source>
        <dbReference type="ARBA" id="ARBA00007263"/>
    </source>
</evidence>
<feature type="transmembrane region" description="Helical" evidence="13">
    <location>
        <begin position="156"/>
        <end position="175"/>
    </location>
</feature>
<dbReference type="GO" id="GO:0030148">
    <property type="term" value="P:sphingolipid biosynthetic process"/>
    <property type="evidence" value="ECO:0007669"/>
    <property type="project" value="TreeGrafter"/>
</dbReference>
<evidence type="ECO:0000256" key="9">
    <source>
        <dbReference type="ARBA" id="ARBA00023098"/>
    </source>
</evidence>